<keyword evidence="3" id="KW-1185">Reference proteome</keyword>
<dbReference type="Pfam" id="PF12697">
    <property type="entry name" value="Abhydrolase_6"/>
    <property type="match status" value="1"/>
</dbReference>
<accession>A0A402AQ50</accession>
<dbReference type="Proteomes" id="UP000287188">
    <property type="component" value="Unassembled WGS sequence"/>
</dbReference>
<keyword evidence="2" id="KW-0378">Hydrolase</keyword>
<protein>
    <submittedName>
        <fullName evidence="2">Alpha/beta hydrolase</fullName>
    </submittedName>
</protein>
<dbReference type="PANTHER" id="PTHR43433:SF5">
    <property type="entry name" value="AB HYDROLASE-1 DOMAIN-CONTAINING PROTEIN"/>
    <property type="match status" value="1"/>
</dbReference>
<organism evidence="2 3">
    <name type="scientific">Dictyobacter kobayashii</name>
    <dbReference type="NCBI Taxonomy" id="2014872"/>
    <lineage>
        <taxon>Bacteria</taxon>
        <taxon>Bacillati</taxon>
        <taxon>Chloroflexota</taxon>
        <taxon>Ktedonobacteria</taxon>
        <taxon>Ktedonobacterales</taxon>
        <taxon>Dictyobacteraceae</taxon>
        <taxon>Dictyobacter</taxon>
    </lineage>
</organism>
<dbReference type="Gene3D" id="3.40.50.1820">
    <property type="entry name" value="alpha/beta hydrolase"/>
    <property type="match status" value="1"/>
</dbReference>
<sequence>MRKVISKDGTPIAFDQSGEGPALILVGGATSTRLAATSLVVALAPYFTVFAYDRRGRGDSGDIAPYAVEREVEDIDTLINEAGGTAFVFGHSSGAVLALEAARLLPTKITKLALYEPPFIVDDSRSPAPEDYVPHLIELISADRRGEAVEYFMVDAVGVPAEMVAQMRQSPMWPGLEEVAPTIVYDGIIMGNTMRGDPLPLRKWASVMVPTLVMDGGVSHVFMHHGAQEIATILPEAQRRTLEGQDHGPADDVLAPALKEFFLG</sequence>
<dbReference type="PANTHER" id="PTHR43433">
    <property type="entry name" value="HYDROLASE, ALPHA/BETA FOLD FAMILY PROTEIN"/>
    <property type="match status" value="1"/>
</dbReference>
<dbReference type="AlphaFoldDB" id="A0A402AQ50"/>
<dbReference type="InterPro" id="IPR000073">
    <property type="entry name" value="AB_hydrolase_1"/>
</dbReference>
<gene>
    <name evidence="2" type="ORF">KDK_50220</name>
</gene>
<evidence type="ECO:0000259" key="1">
    <source>
        <dbReference type="Pfam" id="PF12697"/>
    </source>
</evidence>
<dbReference type="RefSeq" id="WP_126552752.1">
    <property type="nucleotide sequence ID" value="NZ_BIFS01000001.1"/>
</dbReference>
<proteinExistence type="predicted"/>
<dbReference type="OrthoDB" id="63519at2"/>
<dbReference type="InterPro" id="IPR050471">
    <property type="entry name" value="AB_hydrolase"/>
</dbReference>
<dbReference type="InterPro" id="IPR029058">
    <property type="entry name" value="AB_hydrolase_fold"/>
</dbReference>
<dbReference type="EMBL" id="BIFS01000001">
    <property type="protein sequence ID" value="GCE21222.1"/>
    <property type="molecule type" value="Genomic_DNA"/>
</dbReference>
<dbReference type="GO" id="GO:0046503">
    <property type="term" value="P:glycerolipid catabolic process"/>
    <property type="evidence" value="ECO:0007669"/>
    <property type="project" value="TreeGrafter"/>
</dbReference>
<dbReference type="SUPFAM" id="SSF53474">
    <property type="entry name" value="alpha/beta-Hydrolases"/>
    <property type="match status" value="1"/>
</dbReference>
<reference evidence="3" key="1">
    <citation type="submission" date="2018-12" db="EMBL/GenBank/DDBJ databases">
        <title>Tengunoibacter tsumagoiensis gen. nov., sp. nov., Dictyobacter kobayashii sp. nov., D. alpinus sp. nov., and D. joshuensis sp. nov. and description of Dictyobacteraceae fam. nov. within the order Ktedonobacterales isolated from Tengu-no-mugimeshi.</title>
        <authorList>
            <person name="Wang C.M."/>
            <person name="Zheng Y."/>
            <person name="Sakai Y."/>
            <person name="Toyoda A."/>
            <person name="Minakuchi Y."/>
            <person name="Abe K."/>
            <person name="Yokota A."/>
            <person name="Yabe S."/>
        </authorList>
    </citation>
    <scope>NUCLEOTIDE SEQUENCE [LARGE SCALE GENOMIC DNA]</scope>
    <source>
        <strain evidence="3">Uno11</strain>
    </source>
</reference>
<dbReference type="GO" id="GO:0004806">
    <property type="term" value="F:triacylglycerol lipase activity"/>
    <property type="evidence" value="ECO:0007669"/>
    <property type="project" value="TreeGrafter"/>
</dbReference>
<comment type="caution">
    <text evidence="2">The sequence shown here is derived from an EMBL/GenBank/DDBJ whole genome shotgun (WGS) entry which is preliminary data.</text>
</comment>
<feature type="domain" description="AB hydrolase-1" evidence="1">
    <location>
        <begin position="24"/>
        <end position="251"/>
    </location>
</feature>
<name>A0A402AQ50_9CHLR</name>
<evidence type="ECO:0000313" key="3">
    <source>
        <dbReference type="Proteomes" id="UP000287188"/>
    </source>
</evidence>
<evidence type="ECO:0000313" key="2">
    <source>
        <dbReference type="EMBL" id="GCE21222.1"/>
    </source>
</evidence>